<feature type="transmembrane region" description="Helical" evidence="7">
    <location>
        <begin position="326"/>
        <end position="346"/>
    </location>
</feature>
<sequence>MGVQVHELVGAVHEAAWLPWAVQYFFLVAISVTALLLSLPAFAFGREDMVAQGRLALMTAVTTGITAPIALLADLHQPFRFWEFFVYTHKTSWMAWGAWIVPSYVGLTLAFAWAVHRPGFAALGRGEWRYARLFRWLSLGGESNAFARPLGIAAGIAAIGILTYTGTEVMVVRARPLWNTPFLPLQFAATGFVGALGVMLVLERSLIRNVALEARLNRLLAVALAVVGALGIAWYGVAISGISPRHTQALASVAGFPVWHRIVYWAGLAVAIPFALALLAPRRSGWITGLIAIHAAWMFRWTVFMGGQAVPKVGSGLYDAMMPTGLTGLMGVIGTFGLWLFLFIAYTTFMPWDEAQLPEGDTPDTPARPARSV</sequence>
<dbReference type="InterPro" id="IPR052049">
    <property type="entry name" value="Electron_transfer_protein"/>
</dbReference>
<organism evidence="8 9">
    <name type="scientific">Thioclava atlantica</name>
    <dbReference type="NCBI Taxonomy" id="1317124"/>
    <lineage>
        <taxon>Bacteria</taxon>
        <taxon>Pseudomonadati</taxon>
        <taxon>Pseudomonadota</taxon>
        <taxon>Alphaproteobacteria</taxon>
        <taxon>Rhodobacterales</taxon>
        <taxon>Paracoccaceae</taxon>
        <taxon>Thioclava</taxon>
    </lineage>
</organism>
<accession>A0A085TW45</accession>
<dbReference type="Pfam" id="PF03916">
    <property type="entry name" value="NrfD"/>
    <property type="match status" value="1"/>
</dbReference>
<reference evidence="9" key="1">
    <citation type="submission" date="2013-04" db="EMBL/GenBank/DDBJ databases">
        <title>Thioclava sp. 13D2W-2 Genome Sequencing.</title>
        <authorList>
            <person name="Lai Q."/>
            <person name="Li G."/>
            <person name="Shao Z."/>
        </authorList>
    </citation>
    <scope>NUCLEOTIDE SEQUENCE [LARGE SCALE GENOMIC DNA]</scope>
    <source>
        <strain evidence="9">13D2W-2</strain>
    </source>
</reference>
<dbReference type="AlphaFoldDB" id="A0A085TW45"/>
<feature type="transmembrane region" description="Helical" evidence="7">
    <location>
        <begin position="145"/>
        <end position="165"/>
    </location>
</feature>
<comment type="caution">
    <text evidence="8">The sequence shown here is derived from an EMBL/GenBank/DDBJ whole genome shotgun (WGS) entry which is preliminary data.</text>
</comment>
<feature type="transmembrane region" description="Helical" evidence="7">
    <location>
        <begin position="286"/>
        <end position="306"/>
    </location>
</feature>
<evidence type="ECO:0000256" key="3">
    <source>
        <dbReference type="ARBA" id="ARBA00022475"/>
    </source>
</evidence>
<keyword evidence="9" id="KW-1185">Reference proteome</keyword>
<keyword evidence="5 7" id="KW-1133">Transmembrane helix</keyword>
<evidence type="ECO:0000313" key="9">
    <source>
        <dbReference type="Proteomes" id="UP000028607"/>
    </source>
</evidence>
<comment type="subcellular location">
    <subcellularLocation>
        <location evidence="1">Cell membrane</location>
        <topology evidence="1">Multi-pass membrane protein</topology>
    </subcellularLocation>
</comment>
<dbReference type="Proteomes" id="UP000028607">
    <property type="component" value="Unassembled WGS sequence"/>
</dbReference>
<keyword evidence="4 7" id="KW-0812">Transmembrane</keyword>
<evidence type="ECO:0000256" key="2">
    <source>
        <dbReference type="ARBA" id="ARBA00008929"/>
    </source>
</evidence>
<evidence type="ECO:0000313" key="8">
    <source>
        <dbReference type="EMBL" id="KFE34942.1"/>
    </source>
</evidence>
<dbReference type="PANTHER" id="PTHR34856:SF2">
    <property type="entry name" value="PROTEIN NRFD"/>
    <property type="match status" value="1"/>
</dbReference>
<comment type="similarity">
    <text evidence="2">Belongs to the NrfD family.</text>
</comment>
<dbReference type="Gene3D" id="1.20.1630.10">
    <property type="entry name" value="Formate dehydrogenase/DMSO reductase domain"/>
    <property type="match status" value="1"/>
</dbReference>
<keyword evidence="6 7" id="KW-0472">Membrane</keyword>
<feature type="transmembrane region" description="Helical" evidence="7">
    <location>
        <begin position="219"/>
        <end position="242"/>
    </location>
</feature>
<evidence type="ECO:0000256" key="7">
    <source>
        <dbReference type="SAM" id="Phobius"/>
    </source>
</evidence>
<dbReference type="RefSeq" id="WP_051855835.1">
    <property type="nucleotide sequence ID" value="NZ_AQRC01000007.1"/>
</dbReference>
<dbReference type="PATRIC" id="fig|1317124.6.peg.2079"/>
<name>A0A085TW45_9RHOB</name>
<evidence type="ECO:0000256" key="6">
    <source>
        <dbReference type="ARBA" id="ARBA00023136"/>
    </source>
</evidence>
<feature type="transmembrane region" description="Helical" evidence="7">
    <location>
        <begin position="55"/>
        <end position="73"/>
    </location>
</feature>
<evidence type="ECO:0000256" key="4">
    <source>
        <dbReference type="ARBA" id="ARBA00022692"/>
    </source>
</evidence>
<feature type="transmembrane region" description="Helical" evidence="7">
    <location>
        <begin position="93"/>
        <end position="115"/>
    </location>
</feature>
<reference evidence="8 9" key="2">
    <citation type="journal article" date="2015" name="Antonie Van Leeuwenhoek">
        <title>Thioclava indica sp. nov., isolated from surface seawater of the Indian Ocean.</title>
        <authorList>
            <person name="Liu Y."/>
            <person name="Lai Q."/>
            <person name="Du J."/>
            <person name="Xu H."/>
            <person name="Jiang L."/>
            <person name="Shao Z."/>
        </authorList>
    </citation>
    <scope>NUCLEOTIDE SEQUENCE [LARGE SCALE GENOMIC DNA]</scope>
    <source>
        <strain evidence="8 9">13D2W-2</strain>
    </source>
</reference>
<feature type="transmembrane region" description="Helical" evidence="7">
    <location>
        <begin position="262"/>
        <end position="279"/>
    </location>
</feature>
<keyword evidence="3" id="KW-1003">Cell membrane</keyword>
<feature type="transmembrane region" description="Helical" evidence="7">
    <location>
        <begin position="20"/>
        <end position="43"/>
    </location>
</feature>
<feature type="transmembrane region" description="Helical" evidence="7">
    <location>
        <begin position="185"/>
        <end position="207"/>
    </location>
</feature>
<dbReference type="GO" id="GO:0005886">
    <property type="term" value="C:plasma membrane"/>
    <property type="evidence" value="ECO:0007669"/>
    <property type="project" value="UniProtKB-SubCell"/>
</dbReference>
<dbReference type="EMBL" id="AQRC01000007">
    <property type="protein sequence ID" value="KFE34942.1"/>
    <property type="molecule type" value="Genomic_DNA"/>
</dbReference>
<gene>
    <name evidence="8" type="ORF">DW2_10264</name>
</gene>
<dbReference type="InterPro" id="IPR005614">
    <property type="entry name" value="NrfD-like"/>
</dbReference>
<proteinExistence type="inferred from homology"/>
<dbReference type="eggNOG" id="COG5557">
    <property type="taxonomic scope" value="Bacteria"/>
</dbReference>
<evidence type="ECO:0000256" key="1">
    <source>
        <dbReference type="ARBA" id="ARBA00004651"/>
    </source>
</evidence>
<evidence type="ECO:0000256" key="5">
    <source>
        <dbReference type="ARBA" id="ARBA00022989"/>
    </source>
</evidence>
<dbReference type="STRING" id="1317124.DW2_10264"/>
<protein>
    <submittedName>
        <fullName evidence="8">Tetrathionate reductase subunit C</fullName>
    </submittedName>
</protein>
<dbReference type="PANTHER" id="PTHR34856">
    <property type="entry name" value="PROTEIN NRFD"/>
    <property type="match status" value="1"/>
</dbReference>
<dbReference type="OrthoDB" id="9770779at2"/>